<keyword evidence="10" id="KW-0921">Nickel transport</keyword>
<keyword evidence="3" id="KW-0171">Cobalt transport</keyword>
<feature type="transmembrane region" description="Helical" evidence="13">
    <location>
        <begin position="312"/>
        <end position="334"/>
    </location>
</feature>
<sequence length="396" mass="43102">MPSFTELLAQGASNAWLFIPSAILLGALHGLEPGHSKTMMAAFIVAVRGTVFQAVLLGLAATFSHTLVVWGVALGGMYIFKGLDPETTEPYFQLASAVIIIGIASWMFWRTWQDQQRAKQYAREVEAYEKNKAKTALSHRVDTGHGFMSLEIPPEKPAHFRLTVISGDKWAGEYVKITTERPDGTSQVFSFLDRDGYMESAETIAEPYDFMVRLSLDHGDHEHDYDVSFLQGMAGADPLHSQQKGLAVATDGYMDAHELSHANDIRKRFTNREVTTWQIVMFGLTGGLIPCPAAITVLLLCVQIKQFTLGAVLVLCFSIGLAITLVTVGAVAAISVRQATKRVSWLSTVAGRAPYFSSALIVLVGLYTGYHGWTGLQAQHQAPAAQSTPAAQPKAG</sequence>
<dbReference type="RefSeq" id="WP_103719733.1">
    <property type="nucleotide sequence ID" value="NZ_PQFZ01000012.1"/>
</dbReference>
<dbReference type="GO" id="GO:0032025">
    <property type="term" value="P:response to cobalt ion"/>
    <property type="evidence" value="ECO:0007669"/>
    <property type="project" value="TreeGrafter"/>
</dbReference>
<name>A0A2S4M3P8_9HYPH</name>
<comment type="similarity">
    <text evidence="13">Belongs to the NiCoT transporter (TC 2.A.52) family.</text>
</comment>
<dbReference type="InterPro" id="IPR051224">
    <property type="entry name" value="NiCoT_RcnA"/>
</dbReference>
<evidence type="ECO:0000256" key="2">
    <source>
        <dbReference type="ARBA" id="ARBA00004651"/>
    </source>
</evidence>
<keyword evidence="6" id="KW-0533">Nickel</keyword>
<evidence type="ECO:0000256" key="7">
    <source>
        <dbReference type="ARBA" id="ARBA00022692"/>
    </source>
</evidence>
<evidence type="ECO:0000256" key="12">
    <source>
        <dbReference type="ARBA" id="ARBA00023285"/>
    </source>
</evidence>
<keyword evidence="15" id="KW-1185">Reference proteome</keyword>
<dbReference type="NCBIfam" id="NF007454">
    <property type="entry name" value="PRK10019.1"/>
    <property type="match status" value="2"/>
</dbReference>
<comment type="subcellular location">
    <subcellularLocation>
        <location evidence="2 13">Cell membrane</location>
        <topology evidence="2 13">Multi-pass membrane protein</topology>
    </subcellularLocation>
</comment>
<feature type="transmembrane region" description="Helical" evidence="13">
    <location>
        <begin position="12"/>
        <end position="31"/>
    </location>
</feature>
<reference evidence="14 15" key="1">
    <citation type="submission" date="2018-01" db="EMBL/GenBank/DDBJ databases">
        <title>Genomic Encyclopedia of Type Strains, Phase III (KMG-III): the genomes of soil and plant-associated and newly described type strains.</title>
        <authorList>
            <person name="Whitman W."/>
        </authorList>
    </citation>
    <scope>NUCLEOTIDE SEQUENCE [LARGE SCALE GENOMIC DNA]</scope>
    <source>
        <strain evidence="14 15">1131</strain>
    </source>
</reference>
<feature type="transmembrane region" description="Helical" evidence="13">
    <location>
        <begin position="276"/>
        <end position="300"/>
    </location>
</feature>
<evidence type="ECO:0000256" key="9">
    <source>
        <dbReference type="ARBA" id="ARBA00023065"/>
    </source>
</evidence>
<keyword evidence="7 13" id="KW-0812">Transmembrane</keyword>
<evidence type="ECO:0000256" key="13">
    <source>
        <dbReference type="RuleBase" id="RU362101"/>
    </source>
</evidence>
<evidence type="ECO:0000256" key="6">
    <source>
        <dbReference type="ARBA" id="ARBA00022596"/>
    </source>
</evidence>
<dbReference type="InterPro" id="IPR011541">
    <property type="entry name" value="Ni/Co_transpt_high_affinity"/>
</dbReference>
<dbReference type="AlphaFoldDB" id="A0A2S4M3P8"/>
<dbReference type="Proteomes" id="UP000236919">
    <property type="component" value="Unassembled WGS sequence"/>
</dbReference>
<feature type="transmembrane region" description="Helical" evidence="13">
    <location>
        <begin position="51"/>
        <end position="79"/>
    </location>
</feature>
<feature type="transmembrane region" description="Helical" evidence="13">
    <location>
        <begin position="91"/>
        <end position="109"/>
    </location>
</feature>
<organism evidence="14 15">
    <name type="scientific">Bosea psychrotolerans</name>
    <dbReference type="NCBI Taxonomy" id="1871628"/>
    <lineage>
        <taxon>Bacteria</taxon>
        <taxon>Pseudomonadati</taxon>
        <taxon>Pseudomonadota</taxon>
        <taxon>Alphaproteobacteria</taxon>
        <taxon>Hyphomicrobiales</taxon>
        <taxon>Boseaceae</taxon>
        <taxon>Bosea</taxon>
    </lineage>
</organism>
<dbReference type="GO" id="GO:0005886">
    <property type="term" value="C:plasma membrane"/>
    <property type="evidence" value="ECO:0007669"/>
    <property type="project" value="UniProtKB-SubCell"/>
</dbReference>
<evidence type="ECO:0000256" key="4">
    <source>
        <dbReference type="ARBA" id="ARBA00022448"/>
    </source>
</evidence>
<evidence type="ECO:0000313" key="15">
    <source>
        <dbReference type="Proteomes" id="UP000236919"/>
    </source>
</evidence>
<keyword evidence="11 13" id="KW-0472">Membrane</keyword>
<dbReference type="EMBL" id="PQFZ01000012">
    <property type="protein sequence ID" value="POR49265.1"/>
    <property type="molecule type" value="Genomic_DNA"/>
</dbReference>
<keyword evidence="12" id="KW-0170">Cobalt</keyword>
<comment type="function">
    <text evidence="1">Efflux system for nickel and cobalt.</text>
</comment>
<dbReference type="Pfam" id="PF03824">
    <property type="entry name" value="NicO"/>
    <property type="match status" value="2"/>
</dbReference>
<comment type="caution">
    <text evidence="14">The sequence shown here is derived from an EMBL/GenBank/DDBJ whole genome shotgun (WGS) entry which is preliminary data.</text>
</comment>
<dbReference type="GO" id="GO:0010045">
    <property type="term" value="P:response to nickel cation"/>
    <property type="evidence" value="ECO:0007669"/>
    <property type="project" value="TreeGrafter"/>
</dbReference>
<evidence type="ECO:0000256" key="8">
    <source>
        <dbReference type="ARBA" id="ARBA00022989"/>
    </source>
</evidence>
<evidence type="ECO:0000256" key="11">
    <source>
        <dbReference type="ARBA" id="ARBA00023136"/>
    </source>
</evidence>
<keyword evidence="8 13" id="KW-1133">Transmembrane helix</keyword>
<dbReference type="GO" id="GO:0046583">
    <property type="term" value="F:monoatomic cation efflux transmembrane transporter activity"/>
    <property type="evidence" value="ECO:0007669"/>
    <property type="project" value="TreeGrafter"/>
</dbReference>
<dbReference type="GO" id="GO:0006824">
    <property type="term" value="P:cobalt ion transport"/>
    <property type="evidence" value="ECO:0007669"/>
    <property type="project" value="UniProtKB-KW"/>
</dbReference>
<dbReference type="PANTHER" id="PTHR40659:SF1">
    <property type="entry name" value="NICKEL_COBALT EFFLUX SYSTEM RCNA"/>
    <property type="match status" value="1"/>
</dbReference>
<evidence type="ECO:0000256" key="3">
    <source>
        <dbReference type="ARBA" id="ARBA00022426"/>
    </source>
</evidence>
<protein>
    <recommendedName>
        <fullName evidence="13">Nickel/cobalt efflux system</fullName>
    </recommendedName>
</protein>
<keyword evidence="9" id="KW-0406">Ion transport</keyword>
<evidence type="ECO:0000256" key="1">
    <source>
        <dbReference type="ARBA" id="ARBA00002510"/>
    </source>
</evidence>
<dbReference type="PANTHER" id="PTHR40659">
    <property type="entry name" value="NICKEL/COBALT EFFLUX SYSTEM RCNA"/>
    <property type="match status" value="1"/>
</dbReference>
<keyword evidence="4 13" id="KW-0813">Transport</keyword>
<evidence type="ECO:0000256" key="10">
    <source>
        <dbReference type="ARBA" id="ARBA00023112"/>
    </source>
</evidence>
<feature type="transmembrane region" description="Helical" evidence="13">
    <location>
        <begin position="355"/>
        <end position="373"/>
    </location>
</feature>
<evidence type="ECO:0000313" key="14">
    <source>
        <dbReference type="EMBL" id="POR49265.1"/>
    </source>
</evidence>
<accession>A0A2S4M3P8</accession>
<keyword evidence="5" id="KW-1003">Cell membrane</keyword>
<proteinExistence type="inferred from homology"/>
<evidence type="ECO:0000256" key="5">
    <source>
        <dbReference type="ARBA" id="ARBA00022475"/>
    </source>
</evidence>
<dbReference type="OrthoDB" id="271709at2"/>
<gene>
    <name evidence="14" type="ORF">CYD53_11288</name>
</gene>
<dbReference type="GO" id="GO:0015099">
    <property type="term" value="F:nickel cation transmembrane transporter activity"/>
    <property type="evidence" value="ECO:0007669"/>
    <property type="project" value="UniProtKB-UniRule"/>
</dbReference>